<dbReference type="Proteomes" id="UP000436088">
    <property type="component" value="Unassembled WGS sequence"/>
</dbReference>
<dbReference type="AlphaFoldDB" id="A0A6A2WE82"/>
<keyword evidence="3" id="KW-0805">Transcription regulation</keyword>
<feature type="compositionally biased region" description="Pro residues" evidence="7">
    <location>
        <begin position="144"/>
        <end position="162"/>
    </location>
</feature>
<evidence type="ECO:0000259" key="9">
    <source>
        <dbReference type="PROSITE" id="PS51294"/>
    </source>
</evidence>
<comment type="caution">
    <text evidence="10">The sequence shown here is derived from an EMBL/GenBank/DDBJ whole genome shotgun (WGS) entry which is preliminary data.</text>
</comment>
<protein>
    <submittedName>
        <fullName evidence="10">Uncharacterized protein</fullName>
    </submittedName>
</protein>
<keyword evidence="11" id="KW-1185">Reference proteome</keyword>
<dbReference type="Gene3D" id="1.10.10.60">
    <property type="entry name" value="Homeodomain-like"/>
    <property type="match status" value="1"/>
</dbReference>
<evidence type="ECO:0000256" key="2">
    <source>
        <dbReference type="ARBA" id="ARBA00022737"/>
    </source>
</evidence>
<dbReference type="PANTHER" id="PTHR45614">
    <property type="entry name" value="MYB PROTEIN-RELATED"/>
    <property type="match status" value="1"/>
</dbReference>
<evidence type="ECO:0000256" key="7">
    <source>
        <dbReference type="SAM" id="MobiDB-lite"/>
    </source>
</evidence>
<evidence type="ECO:0000256" key="1">
    <source>
        <dbReference type="ARBA" id="ARBA00004123"/>
    </source>
</evidence>
<evidence type="ECO:0000256" key="3">
    <source>
        <dbReference type="ARBA" id="ARBA00023015"/>
    </source>
</evidence>
<keyword evidence="5" id="KW-0804">Transcription</keyword>
<evidence type="ECO:0000256" key="6">
    <source>
        <dbReference type="ARBA" id="ARBA00023242"/>
    </source>
</evidence>
<gene>
    <name evidence="10" type="ORF">F3Y22_tig00116997pilonHSYRG00312</name>
</gene>
<dbReference type="SUPFAM" id="SSF46689">
    <property type="entry name" value="Homeodomain-like"/>
    <property type="match status" value="1"/>
</dbReference>
<dbReference type="SMART" id="SM00717">
    <property type="entry name" value="SANT"/>
    <property type="match status" value="1"/>
</dbReference>
<proteinExistence type="predicted"/>
<dbReference type="PROSITE" id="PS51294">
    <property type="entry name" value="HTH_MYB"/>
    <property type="match status" value="1"/>
</dbReference>
<dbReference type="Pfam" id="PF13921">
    <property type="entry name" value="Myb_DNA-bind_6"/>
    <property type="match status" value="1"/>
</dbReference>
<keyword evidence="6" id="KW-0539">Nucleus</keyword>
<feature type="compositionally biased region" description="Polar residues" evidence="7">
    <location>
        <begin position="167"/>
        <end position="179"/>
    </location>
</feature>
<dbReference type="PROSITE" id="PS50090">
    <property type="entry name" value="MYB_LIKE"/>
    <property type="match status" value="1"/>
</dbReference>
<reference evidence="10" key="1">
    <citation type="submission" date="2019-09" db="EMBL/GenBank/DDBJ databases">
        <title>Draft genome information of white flower Hibiscus syriacus.</title>
        <authorList>
            <person name="Kim Y.-M."/>
        </authorList>
    </citation>
    <scope>NUCLEOTIDE SEQUENCE [LARGE SCALE GENOMIC DNA]</scope>
    <source>
        <strain evidence="10">YM2019G1</strain>
    </source>
</reference>
<evidence type="ECO:0000256" key="4">
    <source>
        <dbReference type="ARBA" id="ARBA00023125"/>
    </source>
</evidence>
<feature type="domain" description="Myb-like" evidence="8">
    <location>
        <begin position="25"/>
        <end position="75"/>
    </location>
</feature>
<dbReference type="FunFam" id="1.10.10.60:FF:000010">
    <property type="entry name" value="Transcriptional activator Myb isoform A"/>
    <property type="match status" value="1"/>
</dbReference>
<dbReference type="CDD" id="cd00167">
    <property type="entry name" value="SANT"/>
    <property type="match status" value="1"/>
</dbReference>
<dbReference type="GO" id="GO:0000978">
    <property type="term" value="F:RNA polymerase II cis-regulatory region sequence-specific DNA binding"/>
    <property type="evidence" value="ECO:0007669"/>
    <property type="project" value="TreeGrafter"/>
</dbReference>
<dbReference type="InterPro" id="IPR050560">
    <property type="entry name" value="MYB_TF"/>
</dbReference>
<feature type="region of interest" description="Disordered" evidence="7">
    <location>
        <begin position="96"/>
        <end position="224"/>
    </location>
</feature>
<feature type="domain" description="HTH myb-type" evidence="9">
    <location>
        <begin position="25"/>
        <end position="79"/>
    </location>
</feature>
<dbReference type="InterPro" id="IPR017930">
    <property type="entry name" value="Myb_dom"/>
</dbReference>
<evidence type="ECO:0000313" key="11">
    <source>
        <dbReference type="Proteomes" id="UP000436088"/>
    </source>
</evidence>
<evidence type="ECO:0000256" key="5">
    <source>
        <dbReference type="ARBA" id="ARBA00023163"/>
    </source>
</evidence>
<comment type="subcellular location">
    <subcellularLocation>
        <location evidence="1">Nucleus</location>
    </subcellularLocation>
</comment>
<feature type="compositionally biased region" description="Basic residues" evidence="7">
    <location>
        <begin position="96"/>
        <end position="117"/>
    </location>
</feature>
<name>A0A6A2WE82_HIBSY</name>
<dbReference type="GO" id="GO:0000981">
    <property type="term" value="F:DNA-binding transcription factor activity, RNA polymerase II-specific"/>
    <property type="evidence" value="ECO:0007669"/>
    <property type="project" value="TreeGrafter"/>
</dbReference>
<evidence type="ECO:0000259" key="8">
    <source>
        <dbReference type="PROSITE" id="PS50090"/>
    </source>
</evidence>
<organism evidence="10 11">
    <name type="scientific">Hibiscus syriacus</name>
    <name type="common">Rose of Sharon</name>
    <dbReference type="NCBI Taxonomy" id="106335"/>
    <lineage>
        <taxon>Eukaryota</taxon>
        <taxon>Viridiplantae</taxon>
        <taxon>Streptophyta</taxon>
        <taxon>Embryophyta</taxon>
        <taxon>Tracheophyta</taxon>
        <taxon>Spermatophyta</taxon>
        <taxon>Magnoliopsida</taxon>
        <taxon>eudicotyledons</taxon>
        <taxon>Gunneridae</taxon>
        <taxon>Pentapetalae</taxon>
        <taxon>rosids</taxon>
        <taxon>malvids</taxon>
        <taxon>Malvales</taxon>
        <taxon>Malvaceae</taxon>
        <taxon>Malvoideae</taxon>
        <taxon>Hibiscus</taxon>
    </lineage>
</organism>
<evidence type="ECO:0000313" key="10">
    <source>
        <dbReference type="EMBL" id="KAE8656772.1"/>
    </source>
</evidence>
<dbReference type="InterPro" id="IPR009057">
    <property type="entry name" value="Homeodomain-like_sf"/>
</dbReference>
<feature type="compositionally biased region" description="Polar residues" evidence="7">
    <location>
        <begin position="118"/>
        <end position="135"/>
    </location>
</feature>
<dbReference type="EMBL" id="VEPZ02001762">
    <property type="protein sequence ID" value="KAE8656772.1"/>
    <property type="molecule type" value="Genomic_DNA"/>
</dbReference>
<keyword evidence="4" id="KW-0238">DNA-binding</keyword>
<accession>A0A6A2WE82</accession>
<sequence length="238" mass="26770">MNEAVKAPTKSFPKGVGKKNKKIASSALIKGQWTDEEDRKLIIGEAIWSEEWALIAEGLVGRAGKQCRERWHNHLRPDIKIGNRWRRSQIHPWKNRERHKNHWNATKRRQNSRKKIKQNSNQIANLNHQFKTTSEPKILMATTAPPPPPPSPPKPTVAPLPLPSFSEDLSSPSGKNPRTPSVFGPLLSRLLNGAPTASFPCAPATQHDHGPSLSDQSSSVRRNDMDLIEMVSSSQFWR</sequence>
<keyword evidence="2" id="KW-0677">Repeat</keyword>
<dbReference type="GO" id="GO:0005634">
    <property type="term" value="C:nucleus"/>
    <property type="evidence" value="ECO:0007669"/>
    <property type="project" value="UniProtKB-SubCell"/>
</dbReference>
<dbReference type="PANTHER" id="PTHR45614:SF218">
    <property type="entry name" value="TRANSCRIPTION FACTOR MYB119-RELATED"/>
    <property type="match status" value="1"/>
</dbReference>
<dbReference type="InterPro" id="IPR001005">
    <property type="entry name" value="SANT/Myb"/>
</dbReference>